<sequence length="895" mass="94304">MISSIWNLAFHHLLWLTCVLRTGCSTVVNDLVYVVDGSWSVGVSDFDSAKQWLINITSQFDISSAYTQVGVVQYSDAPRLEIPLGKHQGEGDLIRAIRSISYLGGNTQTGRAIRFAVDHVFPSTQRAGQVKNRIAVVLTDGKSQDDVVDASTEARAEGITVFAVGVGSEITTSELISIANKPSSTYVLYAEDYTTIHRIRESMGQKLCEESVCPTRIPVSSRDEKGFELMIGMKLQLKAKKIPGSLSSETAEIFPEGLPPSYVFVATLRIKASSSKLTFDLWRVLSKDKEIQAAVTLNGKDKSVIFVATRARDKLQRVVFKGFQDLFDGKWHQLKLLVRPPQLSSFLDDRLIREGSLDPVDPIYINGKTQLSKRPGTDTSVDLQKLRLYCDPLQSQRETACEIFSVVSCLRCPHQADICSAPRPGTRITSFISLYESGWKGRKRPQPDQGRAQPGQGRAQPDQGRAQPDQGPAQPGQGRAQPDQGRAQPGQGRAQPDQGPAQPDQGPAQPDQGRAQPDQGRAQPDQGTSPTRPGTSPTRPGTSPTRPGTSPTRPGTSPARPGTSPTRPGTSPTRPGTSPTRPGTSPARPGTSPARPGTSPARPGTSPTRPGTSPARPGTSPARPGTSPARPGTSPTRPGTSPTRPGTSPARPGTSPARPGTSPTRPGTSPTRPGTSPARPGTSPTRPGTSPTRPGTSPKGETGDAGPRGTEGRKGGVGHMGSVGPRGFPGQDGLPGHPGAPGHPGKPVSEHLQRADSIEAEADVQLQMSRCERCQSIKGPPGQPGAPGPKGSMGIPGYPGGSGAPGYPGPPGVQGPAGLKGMKLPLLSPVFLKGASGPRGFDGVGRPGNQGIPGKPGPPGDPGQRGNPGPPGVCDMSMCYQTYDLREHYRKGPNM</sequence>
<keyword evidence="5" id="KW-0379">Hydroxylation</keyword>
<evidence type="ECO:0000313" key="11">
    <source>
        <dbReference type="Proteomes" id="UP000005226"/>
    </source>
</evidence>
<dbReference type="PANTHER" id="PTHR24020">
    <property type="entry name" value="COLLAGEN ALPHA"/>
    <property type="match status" value="1"/>
</dbReference>
<comment type="similarity">
    <text evidence="6">Belongs to the fibril-associated collagens with interrupted helices (FACIT) family.</text>
</comment>
<dbReference type="Ensembl" id="ENSTRUT00000080848.1">
    <property type="protein sequence ID" value="ENSTRUP00000086322.1"/>
    <property type="gene ID" value="ENSTRUG00000030179.1"/>
</dbReference>
<name>A0A674PKM2_TAKRU</name>
<evidence type="ECO:0000256" key="8">
    <source>
        <dbReference type="SAM" id="SignalP"/>
    </source>
</evidence>
<dbReference type="AlphaFoldDB" id="A0A674PKM2"/>
<dbReference type="CDD" id="cd01472">
    <property type="entry name" value="vWA_collagen"/>
    <property type="match status" value="1"/>
</dbReference>
<keyword evidence="11" id="KW-1185">Reference proteome</keyword>
<keyword evidence="2" id="KW-0677">Repeat</keyword>
<reference evidence="10" key="2">
    <citation type="submission" date="2025-08" db="UniProtKB">
        <authorList>
            <consortium name="Ensembl"/>
        </authorList>
    </citation>
    <scope>IDENTIFICATION</scope>
</reference>
<accession>A0A674PKM2</accession>
<dbReference type="Pfam" id="PF01391">
    <property type="entry name" value="Collagen"/>
    <property type="match status" value="2"/>
</dbReference>
<keyword evidence="3" id="KW-0130">Cell adhesion</keyword>
<evidence type="ECO:0000256" key="3">
    <source>
        <dbReference type="ARBA" id="ARBA00022889"/>
    </source>
</evidence>
<proteinExistence type="inferred from homology"/>
<evidence type="ECO:0000313" key="10">
    <source>
        <dbReference type="Ensembl" id="ENSTRUP00000086322.1"/>
    </source>
</evidence>
<feature type="region of interest" description="Disordered" evidence="7">
    <location>
        <begin position="438"/>
        <end position="751"/>
    </location>
</feature>
<dbReference type="GO" id="GO:0007155">
    <property type="term" value="P:cell adhesion"/>
    <property type="evidence" value="ECO:0007669"/>
    <property type="project" value="UniProtKB-KW"/>
</dbReference>
<dbReference type="OMA" id="CEHCETI"/>
<dbReference type="InterPro" id="IPR048287">
    <property type="entry name" value="TSPN-like_N"/>
</dbReference>
<dbReference type="PROSITE" id="PS50234">
    <property type="entry name" value="VWFA"/>
    <property type="match status" value="1"/>
</dbReference>
<evidence type="ECO:0000256" key="7">
    <source>
        <dbReference type="SAM" id="MobiDB-lite"/>
    </source>
</evidence>
<evidence type="ECO:0000256" key="2">
    <source>
        <dbReference type="ARBA" id="ARBA00022737"/>
    </source>
</evidence>
<feature type="signal peptide" evidence="8">
    <location>
        <begin position="1"/>
        <end position="25"/>
    </location>
</feature>
<dbReference type="GO" id="GO:0005581">
    <property type="term" value="C:collagen trimer"/>
    <property type="evidence" value="ECO:0007669"/>
    <property type="project" value="UniProtKB-KW"/>
</dbReference>
<reference evidence="10" key="1">
    <citation type="journal article" date="2011" name="Genome Biol. Evol.">
        <title>Integration of the genetic map and genome assembly of fugu facilitates insights into distinct features of genome evolution in teleosts and mammals.</title>
        <authorList>
            <person name="Kai W."/>
            <person name="Kikuchi K."/>
            <person name="Tohari S."/>
            <person name="Chew A.K."/>
            <person name="Tay A."/>
            <person name="Fujiwara A."/>
            <person name="Hosoya S."/>
            <person name="Suetake H."/>
            <person name="Naruse K."/>
            <person name="Brenner S."/>
            <person name="Suzuki Y."/>
            <person name="Venkatesh B."/>
        </authorList>
    </citation>
    <scope>NUCLEOTIDE SEQUENCE [LARGE SCALE GENOMIC DNA]</scope>
</reference>
<organism evidence="10 11">
    <name type="scientific">Takifugu rubripes</name>
    <name type="common">Japanese pufferfish</name>
    <name type="synonym">Fugu rubripes</name>
    <dbReference type="NCBI Taxonomy" id="31033"/>
    <lineage>
        <taxon>Eukaryota</taxon>
        <taxon>Metazoa</taxon>
        <taxon>Chordata</taxon>
        <taxon>Craniata</taxon>
        <taxon>Vertebrata</taxon>
        <taxon>Euteleostomi</taxon>
        <taxon>Actinopterygii</taxon>
        <taxon>Neopterygii</taxon>
        <taxon>Teleostei</taxon>
        <taxon>Neoteleostei</taxon>
        <taxon>Acanthomorphata</taxon>
        <taxon>Eupercaria</taxon>
        <taxon>Tetraodontiformes</taxon>
        <taxon>Tetradontoidea</taxon>
        <taxon>Tetraodontidae</taxon>
        <taxon>Takifugu</taxon>
    </lineage>
</organism>
<dbReference type="Pfam" id="PF00092">
    <property type="entry name" value="VWA"/>
    <property type="match status" value="1"/>
</dbReference>
<dbReference type="InterPro" id="IPR013320">
    <property type="entry name" value="ConA-like_dom_sf"/>
</dbReference>
<keyword evidence="4" id="KW-0176">Collagen</keyword>
<feature type="chain" id="PRO_5025676055" evidence="8">
    <location>
        <begin position="26"/>
        <end position="895"/>
    </location>
</feature>
<dbReference type="FunFam" id="3.40.50.410:FF:000041">
    <property type="entry name" value="Collagen alpha-1(XXI) chain isoform X1"/>
    <property type="match status" value="1"/>
</dbReference>
<dbReference type="SUPFAM" id="SSF49899">
    <property type="entry name" value="Concanavalin A-like lectins/glucanases"/>
    <property type="match status" value="1"/>
</dbReference>
<dbReference type="InParanoid" id="A0A674PKM2"/>
<feature type="compositionally biased region" description="Low complexity" evidence="7">
    <location>
        <begin position="527"/>
        <end position="698"/>
    </location>
</feature>
<dbReference type="PANTHER" id="PTHR24020:SF89">
    <property type="entry name" value="COLLAGEN ALPHA-1(XXI) CHAIN-LIKE ISOFORM X1"/>
    <property type="match status" value="1"/>
</dbReference>
<reference evidence="10" key="3">
    <citation type="submission" date="2025-09" db="UniProtKB">
        <authorList>
            <consortium name="Ensembl"/>
        </authorList>
    </citation>
    <scope>IDENTIFICATION</scope>
</reference>
<feature type="region of interest" description="Disordered" evidence="7">
    <location>
        <begin position="837"/>
        <end position="873"/>
    </location>
</feature>
<feature type="compositionally biased region" description="Gly residues" evidence="7">
    <location>
        <begin position="797"/>
        <end position="806"/>
    </location>
</feature>
<dbReference type="PRINTS" id="PR00453">
    <property type="entry name" value="VWFADOMAIN"/>
</dbReference>
<evidence type="ECO:0000256" key="4">
    <source>
        <dbReference type="ARBA" id="ARBA00023119"/>
    </source>
</evidence>
<feature type="compositionally biased region" description="Low complexity" evidence="7">
    <location>
        <begin position="447"/>
        <end position="514"/>
    </location>
</feature>
<dbReference type="SUPFAM" id="SSF53300">
    <property type="entry name" value="vWA-like"/>
    <property type="match status" value="1"/>
</dbReference>
<dbReference type="GeneTree" id="ENSGT00940000153769"/>
<dbReference type="InterPro" id="IPR036465">
    <property type="entry name" value="vWFA_dom_sf"/>
</dbReference>
<protein>
    <submittedName>
        <fullName evidence="10">Si:dkey-225n22.4</fullName>
    </submittedName>
</protein>
<feature type="domain" description="VWFA" evidence="9">
    <location>
        <begin position="30"/>
        <end position="203"/>
    </location>
</feature>
<evidence type="ECO:0000256" key="1">
    <source>
        <dbReference type="ARBA" id="ARBA00022729"/>
    </source>
</evidence>
<dbReference type="Gene3D" id="2.60.120.200">
    <property type="match status" value="1"/>
</dbReference>
<dbReference type="Gene3D" id="3.40.50.410">
    <property type="entry name" value="von Willebrand factor, type A domain"/>
    <property type="match status" value="1"/>
</dbReference>
<dbReference type="InterPro" id="IPR008160">
    <property type="entry name" value="Collagen"/>
</dbReference>
<evidence type="ECO:0000256" key="5">
    <source>
        <dbReference type="ARBA" id="ARBA00023278"/>
    </source>
</evidence>
<evidence type="ECO:0000256" key="6">
    <source>
        <dbReference type="ARBA" id="ARBA00049648"/>
    </source>
</evidence>
<keyword evidence="1 8" id="KW-0732">Signal</keyword>
<feature type="region of interest" description="Disordered" evidence="7">
    <location>
        <begin position="775"/>
        <end position="818"/>
    </location>
</feature>
<evidence type="ECO:0000259" key="9">
    <source>
        <dbReference type="PROSITE" id="PS50234"/>
    </source>
</evidence>
<dbReference type="InterPro" id="IPR002035">
    <property type="entry name" value="VWF_A"/>
</dbReference>
<dbReference type="SMART" id="SM00210">
    <property type="entry name" value="TSPN"/>
    <property type="match status" value="1"/>
</dbReference>
<dbReference type="SMART" id="SM00327">
    <property type="entry name" value="VWA"/>
    <property type="match status" value="1"/>
</dbReference>
<dbReference type="Proteomes" id="UP000005226">
    <property type="component" value="Unplaced"/>
</dbReference>
<dbReference type="InterPro" id="IPR050525">
    <property type="entry name" value="ECM_Assembly_Org"/>
</dbReference>